<evidence type="ECO:0000313" key="6">
    <source>
        <dbReference type="Proteomes" id="UP000663829"/>
    </source>
</evidence>
<reference evidence="3" key="1">
    <citation type="submission" date="2021-02" db="EMBL/GenBank/DDBJ databases">
        <authorList>
            <person name="Nowell W R."/>
        </authorList>
    </citation>
    <scope>NUCLEOTIDE SEQUENCE</scope>
</reference>
<accession>A0A816DXR4</accession>
<dbReference type="AlphaFoldDB" id="A0A816DXR4"/>
<dbReference type="InterPro" id="IPR035901">
    <property type="entry name" value="GIY-YIG_endonuc_sf"/>
</dbReference>
<evidence type="ECO:0000313" key="3">
    <source>
        <dbReference type="EMBL" id="CAF1641719.1"/>
    </source>
</evidence>
<protein>
    <recommendedName>
        <fullName evidence="1">GIY-YIG domain-containing protein</fullName>
    </recommendedName>
</protein>
<dbReference type="Proteomes" id="UP000677228">
    <property type="component" value="Unassembled WGS sequence"/>
</dbReference>
<dbReference type="EMBL" id="CAJNOK010056048">
    <property type="protein sequence ID" value="CAF1621441.1"/>
    <property type="molecule type" value="Genomic_DNA"/>
</dbReference>
<dbReference type="EMBL" id="CAJOBA010080957">
    <property type="protein sequence ID" value="CAF4441283.1"/>
    <property type="molecule type" value="Genomic_DNA"/>
</dbReference>
<organism evidence="3 6">
    <name type="scientific">Didymodactylos carnosus</name>
    <dbReference type="NCBI Taxonomy" id="1234261"/>
    <lineage>
        <taxon>Eukaryota</taxon>
        <taxon>Metazoa</taxon>
        <taxon>Spiralia</taxon>
        <taxon>Gnathifera</taxon>
        <taxon>Rotifera</taxon>
        <taxon>Eurotatoria</taxon>
        <taxon>Bdelloidea</taxon>
        <taxon>Philodinida</taxon>
        <taxon>Philodinidae</taxon>
        <taxon>Didymodactylos</taxon>
    </lineage>
</organism>
<dbReference type="Proteomes" id="UP000663829">
    <property type="component" value="Unassembled WGS sequence"/>
</dbReference>
<gene>
    <name evidence="3" type="ORF">GPM918_LOCUS44979</name>
    <name evidence="2" type="ORF">OVA965_LOCUS43230</name>
    <name evidence="5" type="ORF">SRO942_LOCUS47126</name>
    <name evidence="4" type="ORF">TMI583_LOCUS45401</name>
</gene>
<dbReference type="Gene3D" id="3.40.1440.10">
    <property type="entry name" value="GIY-YIG endonuclease"/>
    <property type="match status" value="1"/>
</dbReference>
<evidence type="ECO:0000259" key="1">
    <source>
        <dbReference type="PROSITE" id="PS50164"/>
    </source>
</evidence>
<evidence type="ECO:0000313" key="5">
    <source>
        <dbReference type="EMBL" id="CAF4554423.1"/>
    </source>
</evidence>
<proteinExistence type="predicted"/>
<dbReference type="InterPro" id="IPR000305">
    <property type="entry name" value="GIY-YIG_endonuc"/>
</dbReference>
<dbReference type="EMBL" id="CAJNOQ010047587">
    <property type="protein sequence ID" value="CAF1641719.1"/>
    <property type="molecule type" value="Genomic_DNA"/>
</dbReference>
<dbReference type="OrthoDB" id="10025388at2759"/>
<evidence type="ECO:0000313" key="2">
    <source>
        <dbReference type="EMBL" id="CAF1621441.1"/>
    </source>
</evidence>
<comment type="caution">
    <text evidence="3">The sequence shown here is derived from an EMBL/GenBank/DDBJ whole genome shotgun (WGS) entry which is preliminary data.</text>
</comment>
<dbReference type="PROSITE" id="PS50164">
    <property type="entry name" value="GIY_YIG"/>
    <property type="match status" value="1"/>
</dbReference>
<feature type="domain" description="GIY-YIG" evidence="1">
    <location>
        <begin position="8"/>
        <end position="88"/>
    </location>
</feature>
<dbReference type="Proteomes" id="UP000682733">
    <property type="component" value="Unassembled WGS sequence"/>
</dbReference>
<sequence length="125" mass="14443">MKGDSFRKVGVVYAVECKGCGKVYVGQTGLSVEARMEKHVENLEKREVHSTLVDHVRTLKHTVNCDEPNVFTFEKHERKRKIKETLLTKKLHALAFNEISFKTLLFGMKEEEEEYPAFRLPFSIG</sequence>
<dbReference type="Pfam" id="PF01541">
    <property type="entry name" value="GIY-YIG"/>
    <property type="match status" value="1"/>
</dbReference>
<dbReference type="EMBL" id="CAJOBC010116581">
    <property type="protein sequence ID" value="CAF4554423.1"/>
    <property type="molecule type" value="Genomic_DNA"/>
</dbReference>
<name>A0A816DXR4_9BILA</name>
<dbReference type="Proteomes" id="UP000681722">
    <property type="component" value="Unassembled WGS sequence"/>
</dbReference>
<evidence type="ECO:0000313" key="4">
    <source>
        <dbReference type="EMBL" id="CAF4441283.1"/>
    </source>
</evidence>
<keyword evidence="6" id="KW-1185">Reference proteome</keyword>